<dbReference type="OMA" id="ANCEYLP"/>
<dbReference type="GO" id="GO:0010073">
    <property type="term" value="P:meristem maintenance"/>
    <property type="evidence" value="ECO:0007669"/>
    <property type="project" value="InterPro"/>
</dbReference>
<evidence type="ECO:0000259" key="1">
    <source>
        <dbReference type="Pfam" id="PF10536"/>
    </source>
</evidence>
<dbReference type="AlphaFoldDB" id="A0A1S3ZRN2"/>
<dbReference type="PaxDb" id="4097-A0A1S3ZRN2"/>
<sequence>MIERWRPETHTFYLPINEATIALQDVEVLFGLAVDGLPVALLHAIREYMGFDYLQMLQRFTVFQLVEETALSGATRLQLTPVWQYLGAMDGDIADDTPDLLLDWQMCRESIGTLRDVARFLPLLQIWAWERFLQFQPPLPPIVPDAPPLPFLPLARRWVDRRGYRREVEARHNLPYYRDLLDFLEGAQFIWRPYNDKLIACFPDYCSSGRVMWSSSVPLMCLDIVEHHATERVLRQFGRLQLVPTPPAWLRTHY</sequence>
<evidence type="ECO:0000313" key="2">
    <source>
        <dbReference type="RefSeq" id="XP_016467012.1"/>
    </source>
</evidence>
<dbReference type="PANTHER" id="PTHR46033:SF8">
    <property type="entry name" value="PROTEIN MAINTENANCE OF MERISTEMS-LIKE"/>
    <property type="match status" value="1"/>
</dbReference>
<dbReference type="InterPro" id="IPR019557">
    <property type="entry name" value="AminoTfrase-like_pln_mobile"/>
</dbReference>
<gene>
    <name evidence="2" type="primary">LOC107789668</name>
</gene>
<dbReference type="RefSeq" id="XP_016467012.1">
    <property type="nucleotide sequence ID" value="XM_016611526.1"/>
</dbReference>
<feature type="domain" description="Aminotransferase-like plant mobile" evidence="1">
    <location>
        <begin position="117"/>
        <end position="246"/>
    </location>
</feature>
<reference evidence="2" key="1">
    <citation type="submission" date="2025-08" db="UniProtKB">
        <authorList>
            <consortium name="RefSeq"/>
        </authorList>
    </citation>
    <scope>IDENTIFICATION</scope>
</reference>
<dbReference type="OrthoDB" id="1305929at2759"/>
<dbReference type="KEGG" id="nta:107789668"/>
<name>A0A1S3ZRN2_TOBAC</name>
<proteinExistence type="predicted"/>
<protein>
    <submittedName>
        <fullName evidence="2">Serine/threonine-protein phosphatase 7 long form homolog</fullName>
    </submittedName>
</protein>
<dbReference type="PANTHER" id="PTHR46033">
    <property type="entry name" value="PROTEIN MAIN-LIKE 2"/>
    <property type="match status" value="1"/>
</dbReference>
<organism evidence="2">
    <name type="scientific">Nicotiana tabacum</name>
    <name type="common">Common tobacco</name>
    <dbReference type="NCBI Taxonomy" id="4097"/>
    <lineage>
        <taxon>Eukaryota</taxon>
        <taxon>Viridiplantae</taxon>
        <taxon>Streptophyta</taxon>
        <taxon>Embryophyta</taxon>
        <taxon>Tracheophyta</taxon>
        <taxon>Spermatophyta</taxon>
        <taxon>Magnoliopsida</taxon>
        <taxon>eudicotyledons</taxon>
        <taxon>Gunneridae</taxon>
        <taxon>Pentapetalae</taxon>
        <taxon>asterids</taxon>
        <taxon>lamiids</taxon>
        <taxon>Solanales</taxon>
        <taxon>Solanaceae</taxon>
        <taxon>Nicotianoideae</taxon>
        <taxon>Nicotianeae</taxon>
        <taxon>Nicotiana</taxon>
    </lineage>
</organism>
<accession>A0A1S3ZRN2</accession>
<dbReference type="InterPro" id="IPR044824">
    <property type="entry name" value="MAIN-like"/>
</dbReference>
<feature type="domain" description="Aminotransferase-like plant mobile" evidence="1">
    <location>
        <begin position="1"/>
        <end position="40"/>
    </location>
</feature>
<dbReference type="Pfam" id="PF10536">
    <property type="entry name" value="PMD"/>
    <property type="match status" value="2"/>
</dbReference>